<dbReference type="EMBL" id="CAKMRJ010003334">
    <property type="protein sequence ID" value="CAH1433712.1"/>
    <property type="molecule type" value="Genomic_DNA"/>
</dbReference>
<evidence type="ECO:0000313" key="1">
    <source>
        <dbReference type="EMBL" id="CAH1433712.1"/>
    </source>
</evidence>
<proteinExistence type="predicted"/>
<accession>A0AAU9N6P4</accession>
<dbReference type="AlphaFoldDB" id="A0AAU9N6P4"/>
<dbReference type="PANTHER" id="PTHR47481:SF40">
    <property type="entry name" value="RETROTRANSPOSON GAG DOMAIN-CONTAINING PROTEIN"/>
    <property type="match status" value="1"/>
</dbReference>
<keyword evidence="2" id="KW-1185">Reference proteome</keyword>
<gene>
    <name evidence="1" type="ORF">LVIROSA_LOCUS20290</name>
</gene>
<dbReference type="PANTHER" id="PTHR47481">
    <property type="match status" value="1"/>
</dbReference>
<dbReference type="Proteomes" id="UP001157418">
    <property type="component" value="Unassembled WGS sequence"/>
</dbReference>
<name>A0AAU9N6P4_9ASTR</name>
<reference evidence="1 2" key="1">
    <citation type="submission" date="2022-01" db="EMBL/GenBank/DDBJ databases">
        <authorList>
            <person name="Xiong W."/>
            <person name="Schranz E."/>
        </authorList>
    </citation>
    <scope>NUCLEOTIDE SEQUENCE [LARGE SCALE GENOMIC DNA]</scope>
</reference>
<dbReference type="Pfam" id="PF14223">
    <property type="entry name" value="Retrotran_gag_2"/>
    <property type="match status" value="1"/>
</dbReference>
<comment type="caution">
    <text evidence="1">The sequence shown here is derived from an EMBL/GenBank/DDBJ whole genome shotgun (WGS) entry which is preliminary data.</text>
</comment>
<protein>
    <submittedName>
        <fullName evidence="1">Uncharacterized protein</fullName>
    </submittedName>
</protein>
<evidence type="ECO:0000313" key="2">
    <source>
        <dbReference type="Proteomes" id="UP001157418"/>
    </source>
</evidence>
<organism evidence="1 2">
    <name type="scientific">Lactuca virosa</name>
    <dbReference type="NCBI Taxonomy" id="75947"/>
    <lineage>
        <taxon>Eukaryota</taxon>
        <taxon>Viridiplantae</taxon>
        <taxon>Streptophyta</taxon>
        <taxon>Embryophyta</taxon>
        <taxon>Tracheophyta</taxon>
        <taxon>Spermatophyta</taxon>
        <taxon>Magnoliopsida</taxon>
        <taxon>eudicotyledons</taxon>
        <taxon>Gunneridae</taxon>
        <taxon>Pentapetalae</taxon>
        <taxon>asterids</taxon>
        <taxon>campanulids</taxon>
        <taxon>Asterales</taxon>
        <taxon>Asteraceae</taxon>
        <taxon>Cichorioideae</taxon>
        <taxon>Cichorieae</taxon>
        <taxon>Lactucinae</taxon>
        <taxon>Lactuca</taxon>
    </lineage>
</organism>
<sequence length="304" mass="34380">MGILNIQSMEVFQIPGVTYNVVDHIDDTKPTEETDEGYTQWKEIDTLVLQWIYATVSDEVLGRILDIKTTARAAWLRIQKIYHINKGSRVAALEGEFYNLTLNTCSSMDDYCQRHSDLIEQLGDIDNPLSESRLILQLFRGLPAEFDTVASFINQISDISWDTTRNMIQLEQQRVATRKTRLNQFLSPLKTIVLMLHHTTLVLINNPIITILYEDGVAVFVVEAAPAEVVVAATRSNSGMLLINNGNHISGDNNHGHHLLHPTRLNPLIQPHITTPFTRLNREIPNDPPHQPNLLTGLLLLLKL</sequence>